<organism evidence="1 2">
    <name type="scientific">Ceratodon purpureus</name>
    <name type="common">Fire moss</name>
    <name type="synonym">Dicranum purpureum</name>
    <dbReference type="NCBI Taxonomy" id="3225"/>
    <lineage>
        <taxon>Eukaryota</taxon>
        <taxon>Viridiplantae</taxon>
        <taxon>Streptophyta</taxon>
        <taxon>Embryophyta</taxon>
        <taxon>Bryophyta</taxon>
        <taxon>Bryophytina</taxon>
        <taxon>Bryopsida</taxon>
        <taxon>Dicranidae</taxon>
        <taxon>Pseudoditrichales</taxon>
        <taxon>Ditrichaceae</taxon>
        <taxon>Ceratodon</taxon>
    </lineage>
</organism>
<keyword evidence="2" id="KW-1185">Reference proteome</keyword>
<dbReference type="InterPro" id="IPR032675">
    <property type="entry name" value="LRR_dom_sf"/>
</dbReference>
<dbReference type="PANTHER" id="PTHR24113">
    <property type="entry name" value="RAN GTPASE-ACTIVATING PROTEIN 1"/>
    <property type="match status" value="1"/>
</dbReference>
<dbReference type="GO" id="GO:0048471">
    <property type="term" value="C:perinuclear region of cytoplasm"/>
    <property type="evidence" value="ECO:0007669"/>
    <property type="project" value="TreeGrafter"/>
</dbReference>
<accession>A0A8T0H7A1</accession>
<dbReference type="InterPro" id="IPR027038">
    <property type="entry name" value="RanGap"/>
</dbReference>
<dbReference type="AlphaFoldDB" id="A0A8T0H7A1"/>
<dbReference type="GO" id="GO:0005829">
    <property type="term" value="C:cytosol"/>
    <property type="evidence" value="ECO:0007669"/>
    <property type="project" value="TreeGrafter"/>
</dbReference>
<evidence type="ECO:0000313" key="2">
    <source>
        <dbReference type="Proteomes" id="UP000822688"/>
    </source>
</evidence>
<dbReference type="GO" id="GO:0005634">
    <property type="term" value="C:nucleus"/>
    <property type="evidence" value="ECO:0007669"/>
    <property type="project" value="TreeGrafter"/>
</dbReference>
<dbReference type="Gene3D" id="3.80.10.10">
    <property type="entry name" value="Ribonuclease Inhibitor"/>
    <property type="match status" value="4"/>
</dbReference>
<dbReference type="EMBL" id="CM026428">
    <property type="protein sequence ID" value="KAG0566169.1"/>
    <property type="molecule type" value="Genomic_DNA"/>
</dbReference>
<proteinExistence type="predicted"/>
<dbReference type="GO" id="GO:0006913">
    <property type="term" value="P:nucleocytoplasmic transport"/>
    <property type="evidence" value="ECO:0007669"/>
    <property type="project" value="TreeGrafter"/>
</dbReference>
<name>A0A8T0H7A1_CERPU</name>
<dbReference type="Proteomes" id="UP000822688">
    <property type="component" value="Chromosome 7"/>
</dbReference>
<dbReference type="SMART" id="SM00368">
    <property type="entry name" value="LRR_RI"/>
    <property type="match status" value="7"/>
</dbReference>
<dbReference type="Pfam" id="PF13516">
    <property type="entry name" value="LRR_6"/>
    <property type="match status" value="4"/>
</dbReference>
<comment type="caution">
    <text evidence="1">The sequence shown here is derived from an EMBL/GenBank/DDBJ whole genome shotgun (WGS) entry which is preliminary data.</text>
</comment>
<dbReference type="InterPro" id="IPR001611">
    <property type="entry name" value="Leu-rich_rpt"/>
</dbReference>
<gene>
    <name evidence="1" type="ORF">KC19_7G043600</name>
</gene>
<protein>
    <submittedName>
        <fullName evidence="1">Uncharacterized protein</fullName>
    </submittedName>
</protein>
<dbReference type="GO" id="GO:0005096">
    <property type="term" value="F:GTPase activator activity"/>
    <property type="evidence" value="ECO:0007669"/>
    <property type="project" value="UniProtKB-KW"/>
</dbReference>
<dbReference type="PANTHER" id="PTHR24113:SF16">
    <property type="match status" value="1"/>
</dbReference>
<sequence length="735" mass="81629">MLGGVVDCNFGIGKHRADSTDGFGARSEESRLVELDMRMTTDWATMVAESLALGESELEALARRLAEQLHADAKALECGGEVSDLSDRAPRIHGKVDKANRLTHRVAEAMWPQGDTESEPLRVWALIRYKQLIAKLAAHRREIASRKEIVRRLKTEATVAHLSRQVYDEMKLRPVSEAVKFPMPMPIKPAPVEEFQPFITFLRGNKSVAEHPAEFQRGIVYSDGRMDLCKQGVGTESRAEFERGILYSDGRMDLCKQGVGSETQAEFERGILYSDGRMDLCKQGVGSETQAEFERGIFYSDGRMDLCKQGVGSTTIEQVLDALIHNTHVIHFLLGNDIIGPRGGKAIAKHIALPNSRIITWYLAGNMLDAEAVIEIAQALRTDNLVQALWLKRNPLLLAGVEHLAGMLKVNTCLRILDLDNTGLLDDGTEALMTGLRENDTLETLYLTANGITAQGARAIGAYYENCHQTGRKGIVNFLMCVNRIGDEGAIAIAKGLSQNRHLQRLVLGSERIESEGAKALCAALKGHPTLHRFDLGLYVSTADMGELPNRIEDAGALAVAELMKDNQVLKSVSVSHNGLTTVGVKAVIEAALTCNSLIDVEIVEKGLFTDRKLHDRLRLHLKKNIEAVYGVGIDRKVFNEEHLRFVRNIPEAAHIDSLYRTRDFKKPAKERRLIQKWWDSDLDLVRNESNADSFAPQCQLSRRRVAESLSTLSTHSAVDSMKRFETEGNREILA</sequence>
<reference evidence="1" key="1">
    <citation type="submission" date="2020-06" db="EMBL/GenBank/DDBJ databases">
        <title>WGS assembly of Ceratodon purpureus strain R40.</title>
        <authorList>
            <person name="Carey S.B."/>
            <person name="Jenkins J."/>
            <person name="Shu S."/>
            <person name="Lovell J.T."/>
            <person name="Sreedasyam A."/>
            <person name="Maumus F."/>
            <person name="Tiley G.P."/>
            <person name="Fernandez-Pozo N."/>
            <person name="Barry K."/>
            <person name="Chen C."/>
            <person name="Wang M."/>
            <person name="Lipzen A."/>
            <person name="Daum C."/>
            <person name="Saski C.A."/>
            <person name="Payton A.C."/>
            <person name="Mcbreen J.C."/>
            <person name="Conrad R.E."/>
            <person name="Kollar L.M."/>
            <person name="Olsson S."/>
            <person name="Huttunen S."/>
            <person name="Landis J.B."/>
            <person name="Wickett N.J."/>
            <person name="Johnson M.G."/>
            <person name="Rensing S.A."/>
            <person name="Grimwood J."/>
            <person name="Schmutz J."/>
            <person name="Mcdaniel S.F."/>
        </authorList>
    </citation>
    <scope>NUCLEOTIDE SEQUENCE</scope>
    <source>
        <strain evidence="1">R40</strain>
    </source>
</reference>
<dbReference type="SUPFAM" id="SSF52047">
    <property type="entry name" value="RNI-like"/>
    <property type="match status" value="1"/>
</dbReference>
<dbReference type="GO" id="GO:0031267">
    <property type="term" value="F:small GTPase binding"/>
    <property type="evidence" value="ECO:0007669"/>
    <property type="project" value="TreeGrafter"/>
</dbReference>
<evidence type="ECO:0000313" key="1">
    <source>
        <dbReference type="EMBL" id="KAG0566169.1"/>
    </source>
</evidence>